<dbReference type="EMBL" id="JACIIV010000022">
    <property type="protein sequence ID" value="MBB6228672.1"/>
    <property type="molecule type" value="Genomic_DNA"/>
</dbReference>
<keyword evidence="3" id="KW-1185">Reference proteome</keyword>
<organism evidence="2 3">
    <name type="scientific">Polymorphobacter multimanifer</name>
    <dbReference type="NCBI Taxonomy" id="1070431"/>
    <lineage>
        <taxon>Bacteria</taxon>
        <taxon>Pseudomonadati</taxon>
        <taxon>Pseudomonadota</taxon>
        <taxon>Alphaproteobacteria</taxon>
        <taxon>Sphingomonadales</taxon>
        <taxon>Sphingosinicellaceae</taxon>
        <taxon>Polymorphobacter</taxon>
    </lineage>
</organism>
<dbReference type="AlphaFoldDB" id="A0A841LHJ4"/>
<evidence type="ECO:0000313" key="3">
    <source>
        <dbReference type="Proteomes" id="UP000538147"/>
    </source>
</evidence>
<dbReference type="RefSeq" id="WP_184201443.1">
    <property type="nucleotide sequence ID" value="NZ_BMOX01000169.1"/>
</dbReference>
<name>A0A841LHJ4_9SPHN</name>
<sequence>MEPEIDPAPDAAPGHDQYVTLEYDFLKHLTSLSLIAIGGALTFAGSIFAEAPDKTRLWLAIAVFIASGTLGFTGQHTLLKQQRLRRPLGRSVSFCREVGMGLFGLGAGTLVAFAYGALGAPTLLPDFGAATPAALPSPTGRP</sequence>
<comment type="caution">
    <text evidence="2">The sequence shown here is derived from an EMBL/GenBank/DDBJ whole genome shotgun (WGS) entry which is preliminary data.</text>
</comment>
<gene>
    <name evidence="2" type="ORF">FHS79_002862</name>
</gene>
<feature type="transmembrane region" description="Helical" evidence="1">
    <location>
        <begin position="32"/>
        <end position="51"/>
    </location>
</feature>
<dbReference type="Proteomes" id="UP000538147">
    <property type="component" value="Unassembled WGS sequence"/>
</dbReference>
<proteinExistence type="predicted"/>
<accession>A0A841LHJ4</accession>
<feature type="transmembrane region" description="Helical" evidence="1">
    <location>
        <begin position="57"/>
        <end position="79"/>
    </location>
</feature>
<keyword evidence="1" id="KW-0472">Membrane</keyword>
<keyword evidence="1" id="KW-1133">Transmembrane helix</keyword>
<protein>
    <submittedName>
        <fullName evidence="2">Putative membrane channel-forming protein YqfA (Hemolysin III family)</fullName>
    </submittedName>
</protein>
<feature type="transmembrane region" description="Helical" evidence="1">
    <location>
        <begin position="100"/>
        <end position="118"/>
    </location>
</feature>
<reference evidence="2 3" key="1">
    <citation type="submission" date="2020-08" db="EMBL/GenBank/DDBJ databases">
        <title>Genomic Encyclopedia of Type Strains, Phase IV (KMG-IV): sequencing the most valuable type-strain genomes for metagenomic binning, comparative biology and taxonomic classification.</title>
        <authorList>
            <person name="Goeker M."/>
        </authorList>
    </citation>
    <scope>NUCLEOTIDE SEQUENCE [LARGE SCALE GENOMIC DNA]</scope>
    <source>
        <strain evidence="2 3">DSM 102189</strain>
    </source>
</reference>
<keyword evidence="1" id="KW-0812">Transmembrane</keyword>
<evidence type="ECO:0000256" key="1">
    <source>
        <dbReference type="SAM" id="Phobius"/>
    </source>
</evidence>
<evidence type="ECO:0000313" key="2">
    <source>
        <dbReference type="EMBL" id="MBB6228672.1"/>
    </source>
</evidence>